<reference evidence="3" key="1">
    <citation type="submission" date="2023-07" db="EMBL/GenBank/DDBJ databases">
        <title>Whole genome shotgun sequence of Streptomyces nojiriensis NBRC 13794.</title>
        <authorList>
            <person name="Komaki H."/>
            <person name="Tamura T."/>
        </authorList>
    </citation>
    <scope>NUCLEOTIDE SEQUENCE [LARGE SCALE GENOMIC DNA]</scope>
    <source>
        <strain evidence="3">NBRC 13794</strain>
    </source>
</reference>
<protein>
    <recommendedName>
        <fullName evidence="4">DUF2946 domain-containing protein</fullName>
    </recommendedName>
</protein>
<evidence type="ECO:0000313" key="3">
    <source>
        <dbReference type="Proteomes" id="UP000613974"/>
    </source>
</evidence>
<proteinExistence type="predicted"/>
<feature type="chain" id="PRO_5047287350" description="DUF2946 domain-containing protein" evidence="1">
    <location>
        <begin position="35"/>
        <end position="139"/>
    </location>
</feature>
<dbReference type="GeneID" id="95594167"/>
<dbReference type="Proteomes" id="UP000613974">
    <property type="component" value="Unassembled WGS sequence"/>
</dbReference>
<accession>A0ABQ3SI81</accession>
<evidence type="ECO:0000313" key="2">
    <source>
        <dbReference type="EMBL" id="GHI67848.1"/>
    </source>
</evidence>
<evidence type="ECO:0000256" key="1">
    <source>
        <dbReference type="SAM" id="SignalP"/>
    </source>
</evidence>
<organism evidence="2 3">
    <name type="scientific">Streptomyces nojiriensis</name>
    <dbReference type="NCBI Taxonomy" id="66374"/>
    <lineage>
        <taxon>Bacteria</taxon>
        <taxon>Bacillati</taxon>
        <taxon>Actinomycetota</taxon>
        <taxon>Actinomycetes</taxon>
        <taxon>Kitasatosporales</taxon>
        <taxon>Streptomycetaceae</taxon>
        <taxon>Streptomyces</taxon>
    </lineage>
</organism>
<keyword evidence="1" id="KW-0732">Signal</keyword>
<comment type="caution">
    <text evidence="2">The sequence shown here is derived from an EMBL/GenBank/DDBJ whole genome shotgun (WGS) entry which is preliminary data.</text>
</comment>
<dbReference type="RefSeq" id="WP_189747604.1">
    <property type="nucleotide sequence ID" value="NZ_BMRL01000028.1"/>
</dbReference>
<keyword evidence="3" id="KW-1185">Reference proteome</keyword>
<name>A0ABQ3SI81_9ACTN</name>
<sequence>MPIRSARRLQPALTAFLAGVLLLCAYLMSGPGHADTMSMPAAMDSTAGRAGMPAMANGSDPSYGPAVSEHGADSCPMTAMECPLASAQPPAAPVLFAAPGPALEAEAPGAAARSARPLGASCAWPRAPDPVSLLCVSRT</sequence>
<dbReference type="EMBL" id="BNEC01000003">
    <property type="protein sequence ID" value="GHI67848.1"/>
    <property type="molecule type" value="Genomic_DNA"/>
</dbReference>
<gene>
    <name evidence="2" type="ORF">Snoj_17660</name>
</gene>
<evidence type="ECO:0008006" key="4">
    <source>
        <dbReference type="Google" id="ProtNLM"/>
    </source>
</evidence>
<feature type="signal peptide" evidence="1">
    <location>
        <begin position="1"/>
        <end position="34"/>
    </location>
</feature>